<evidence type="ECO:0000313" key="2">
    <source>
        <dbReference type="Proteomes" id="UP000229191"/>
    </source>
</evidence>
<dbReference type="Proteomes" id="UP000229191">
    <property type="component" value="Unassembled WGS sequence"/>
</dbReference>
<name>A0A2M7BQN9_9BACT</name>
<reference evidence="2" key="1">
    <citation type="submission" date="2017-09" db="EMBL/GenBank/DDBJ databases">
        <title>Depth-based differentiation of microbial function through sediment-hosted aquifers and enrichment of novel symbionts in the deep terrestrial subsurface.</title>
        <authorList>
            <person name="Probst A.J."/>
            <person name="Ladd B."/>
            <person name="Jarett J.K."/>
            <person name="Geller-Mcgrath D.E."/>
            <person name="Sieber C.M.K."/>
            <person name="Emerson J.B."/>
            <person name="Anantharaman K."/>
            <person name="Thomas B.C."/>
            <person name="Malmstrom R."/>
            <person name="Stieglmeier M."/>
            <person name="Klingl A."/>
            <person name="Woyke T."/>
            <person name="Ryan C.M."/>
            <person name="Banfield J.F."/>
        </authorList>
    </citation>
    <scope>NUCLEOTIDE SEQUENCE [LARGE SCALE GENOMIC DNA]</scope>
</reference>
<evidence type="ECO:0000313" key="1">
    <source>
        <dbReference type="EMBL" id="PIV07803.1"/>
    </source>
</evidence>
<protein>
    <submittedName>
        <fullName evidence="1">Uncharacterized protein</fullName>
    </submittedName>
</protein>
<accession>A0A2M7BQN9</accession>
<comment type="caution">
    <text evidence="1">The sequence shown here is derived from an EMBL/GenBank/DDBJ whole genome shotgun (WGS) entry which is preliminary data.</text>
</comment>
<dbReference type="AlphaFoldDB" id="A0A2M7BQN9"/>
<sequence>MMLEEKLFSQKFDTLKNFFGSNIIIIGLPKRTLTSLDMMHFVPREFKENYFESLKNNSTK</sequence>
<organism evidence="1 2">
    <name type="scientific">Candidatus Shapirobacteria bacterium CG03_land_8_20_14_0_80_35_14</name>
    <dbReference type="NCBI Taxonomy" id="1974878"/>
    <lineage>
        <taxon>Bacteria</taxon>
        <taxon>Candidatus Shapironibacteriota</taxon>
    </lineage>
</organism>
<gene>
    <name evidence="1" type="ORF">COS53_00475</name>
</gene>
<proteinExistence type="predicted"/>
<dbReference type="EMBL" id="PEVB01000015">
    <property type="protein sequence ID" value="PIV07803.1"/>
    <property type="molecule type" value="Genomic_DNA"/>
</dbReference>